<dbReference type="EC" id="1.8.1.9" evidence="7"/>
<dbReference type="SUPFAM" id="SSF51905">
    <property type="entry name" value="FAD/NAD(P)-binding domain"/>
    <property type="match status" value="1"/>
</dbReference>
<keyword evidence="4 7" id="KW-0560">Oxidoreductase</keyword>
<dbReference type="AlphaFoldDB" id="A0A926HPU5"/>
<gene>
    <name evidence="10" type="primary">trxB</name>
    <name evidence="10" type="ORF">H8696_06885</name>
</gene>
<evidence type="ECO:0000256" key="8">
    <source>
        <dbReference type="RuleBase" id="RU003881"/>
    </source>
</evidence>
<feature type="domain" description="FAD/NAD(P)-binding" evidence="9">
    <location>
        <begin position="2"/>
        <end position="289"/>
    </location>
</feature>
<evidence type="ECO:0000256" key="3">
    <source>
        <dbReference type="ARBA" id="ARBA00022827"/>
    </source>
</evidence>
<dbReference type="InterPro" id="IPR023753">
    <property type="entry name" value="FAD/NAD-binding_dom"/>
</dbReference>
<evidence type="ECO:0000256" key="4">
    <source>
        <dbReference type="ARBA" id="ARBA00023002"/>
    </source>
</evidence>
<dbReference type="Pfam" id="PF07992">
    <property type="entry name" value="Pyr_redox_2"/>
    <property type="match status" value="1"/>
</dbReference>
<comment type="similarity">
    <text evidence="1 7">Belongs to the class-II pyridine nucleotide-disulfide oxidoreductase family.</text>
</comment>
<evidence type="ECO:0000313" key="11">
    <source>
        <dbReference type="Proteomes" id="UP000623172"/>
    </source>
</evidence>
<accession>A0A926HPU5</accession>
<comment type="caution">
    <text evidence="10">The sequence shown here is derived from an EMBL/GenBank/DDBJ whole genome shotgun (WGS) entry which is preliminary data.</text>
</comment>
<evidence type="ECO:0000313" key="10">
    <source>
        <dbReference type="EMBL" id="MBC8531573.1"/>
    </source>
</evidence>
<keyword evidence="5" id="KW-1015">Disulfide bond</keyword>
<organism evidence="10 11">
    <name type="scientific">Gehongia tenuis</name>
    <dbReference type="NCBI Taxonomy" id="2763655"/>
    <lineage>
        <taxon>Bacteria</taxon>
        <taxon>Bacillati</taxon>
        <taxon>Bacillota</taxon>
        <taxon>Clostridia</taxon>
        <taxon>Christensenellales</taxon>
        <taxon>Christensenellaceae</taxon>
        <taxon>Gehongia</taxon>
    </lineage>
</organism>
<evidence type="ECO:0000256" key="7">
    <source>
        <dbReference type="RuleBase" id="RU003880"/>
    </source>
</evidence>
<protein>
    <recommendedName>
        <fullName evidence="7">Thioredoxin reductase</fullName>
        <ecNumber evidence="7">1.8.1.9</ecNumber>
    </recommendedName>
</protein>
<evidence type="ECO:0000256" key="6">
    <source>
        <dbReference type="ARBA" id="ARBA00023284"/>
    </source>
</evidence>
<keyword evidence="3 7" id="KW-0274">FAD</keyword>
<dbReference type="GO" id="GO:0005737">
    <property type="term" value="C:cytoplasm"/>
    <property type="evidence" value="ECO:0007669"/>
    <property type="project" value="InterPro"/>
</dbReference>
<keyword evidence="8" id="KW-0521">NADP</keyword>
<dbReference type="InterPro" id="IPR005982">
    <property type="entry name" value="Thioredox_Rdtase"/>
</dbReference>
<keyword evidence="6 7" id="KW-0676">Redox-active center</keyword>
<comment type="subunit">
    <text evidence="7">Homodimer.</text>
</comment>
<comment type="cofactor">
    <cofactor evidence="8">
        <name>FAD</name>
        <dbReference type="ChEBI" id="CHEBI:57692"/>
    </cofactor>
    <text evidence="8">Binds 1 FAD per subunit.</text>
</comment>
<dbReference type="Proteomes" id="UP000623172">
    <property type="component" value="Unassembled WGS sequence"/>
</dbReference>
<reference evidence="10" key="1">
    <citation type="submission" date="2020-08" db="EMBL/GenBank/DDBJ databases">
        <title>Genome public.</title>
        <authorList>
            <person name="Liu C."/>
            <person name="Sun Q."/>
        </authorList>
    </citation>
    <scope>NUCLEOTIDE SEQUENCE</scope>
    <source>
        <strain evidence="10">NSJ-53</strain>
    </source>
</reference>
<comment type="catalytic activity">
    <reaction evidence="7">
        <text>[thioredoxin]-dithiol + NADP(+) = [thioredoxin]-disulfide + NADPH + H(+)</text>
        <dbReference type="Rhea" id="RHEA:20345"/>
        <dbReference type="Rhea" id="RHEA-COMP:10698"/>
        <dbReference type="Rhea" id="RHEA-COMP:10700"/>
        <dbReference type="ChEBI" id="CHEBI:15378"/>
        <dbReference type="ChEBI" id="CHEBI:29950"/>
        <dbReference type="ChEBI" id="CHEBI:50058"/>
        <dbReference type="ChEBI" id="CHEBI:57783"/>
        <dbReference type="ChEBI" id="CHEBI:58349"/>
        <dbReference type="EC" id="1.8.1.9"/>
    </reaction>
</comment>
<name>A0A926HPU5_9FIRM</name>
<evidence type="ECO:0000256" key="2">
    <source>
        <dbReference type="ARBA" id="ARBA00022630"/>
    </source>
</evidence>
<evidence type="ECO:0000259" key="9">
    <source>
        <dbReference type="Pfam" id="PF07992"/>
    </source>
</evidence>
<proteinExistence type="inferred from homology"/>
<dbReference type="EMBL" id="JACRSR010000002">
    <property type="protein sequence ID" value="MBC8531573.1"/>
    <property type="molecule type" value="Genomic_DNA"/>
</dbReference>
<dbReference type="GO" id="GO:0019430">
    <property type="term" value="P:removal of superoxide radicals"/>
    <property type="evidence" value="ECO:0007669"/>
    <property type="project" value="UniProtKB-UniRule"/>
</dbReference>
<dbReference type="PRINTS" id="PR00368">
    <property type="entry name" value="FADPNR"/>
</dbReference>
<dbReference type="InterPro" id="IPR050097">
    <property type="entry name" value="Ferredoxin-NADP_redctase_2"/>
</dbReference>
<dbReference type="InterPro" id="IPR036188">
    <property type="entry name" value="FAD/NAD-bd_sf"/>
</dbReference>
<dbReference type="NCBIfam" id="TIGR01292">
    <property type="entry name" value="TRX_reduct"/>
    <property type="match status" value="1"/>
</dbReference>
<dbReference type="PRINTS" id="PR00469">
    <property type="entry name" value="PNDRDTASEII"/>
</dbReference>
<keyword evidence="11" id="KW-1185">Reference proteome</keyword>
<dbReference type="InterPro" id="IPR008255">
    <property type="entry name" value="Pyr_nucl-diS_OxRdtase_2_AS"/>
</dbReference>
<keyword evidence="2 7" id="KW-0285">Flavoprotein</keyword>
<dbReference type="Gene3D" id="3.50.50.60">
    <property type="entry name" value="FAD/NAD(P)-binding domain"/>
    <property type="match status" value="2"/>
</dbReference>
<evidence type="ECO:0000256" key="1">
    <source>
        <dbReference type="ARBA" id="ARBA00009333"/>
    </source>
</evidence>
<evidence type="ECO:0000256" key="5">
    <source>
        <dbReference type="ARBA" id="ARBA00023157"/>
    </source>
</evidence>
<dbReference type="GO" id="GO:0004791">
    <property type="term" value="F:thioredoxin-disulfide reductase (NADPH) activity"/>
    <property type="evidence" value="ECO:0007669"/>
    <property type="project" value="UniProtKB-UniRule"/>
</dbReference>
<dbReference type="PROSITE" id="PS00573">
    <property type="entry name" value="PYRIDINE_REDOX_2"/>
    <property type="match status" value="1"/>
</dbReference>
<dbReference type="PANTHER" id="PTHR48105">
    <property type="entry name" value="THIOREDOXIN REDUCTASE 1-RELATED-RELATED"/>
    <property type="match status" value="1"/>
</dbReference>
<sequence>MYDILIVGGGPAGLTAALYGARAGFSTAILEQMFAGGQITNVDMIENYPGFPQGVKGIDLAMAMEEQARRFGAETIYDTAIRLSQEGEIRKVEGNGGTYEARTVILALGATPKTLGLEREEELRGKGVSYCATCDGAFFRDKKVAVVGGGNTALTDAEYLARFCKEIYVVHRRDEFRASAVLVERVKKLPNVKFCTPYTPKEILGGEKVEGLRIERVDDQTAEDLPVEGIFIAVGTKPQTAWLQGTIELRENGSIPFHKDFRTNIPGVFAAGDALDSEFRQIVVAAAQGAQAIRQAEEYLQNAGF</sequence>
<dbReference type="RefSeq" id="WP_249316195.1">
    <property type="nucleotide sequence ID" value="NZ_JACRSR010000002.1"/>
</dbReference>